<sequence>MCTSKPKSIPLPEQHILCSTPNSGCRYVEVKTGRKSWEKRTAVLIRTDEEPKLHIYTYFLKGIGAGKPLIGRTFPLNSLKTCEAKRDNNGVITMKLVTDRRMELVFKTSGNDAGLWVAAIMSCSQASLCHETHAPINDGSASNAVPNIKEEPDNNAYTGSREGYVLPVQEGSLDEEKKKKEEKQEGNNLAQQQKSDEKKQESGNRLTKVNSKTKTKDSTTTESKRNKAKVKKGPLNPDAPAAEAVIPVQKTDSEPDNNCDPQLKKTQTETQETSGKGAGGETPNKLVTPNSTTPAGASLTPIPAHDANAKDEHKKTLTNSDENEVPDKKK</sequence>
<organism evidence="3 4">
    <name type="scientific">Caenorhabditis briggsae</name>
    <dbReference type="NCBI Taxonomy" id="6238"/>
    <lineage>
        <taxon>Eukaryota</taxon>
        <taxon>Metazoa</taxon>
        <taxon>Ecdysozoa</taxon>
        <taxon>Nematoda</taxon>
        <taxon>Chromadorea</taxon>
        <taxon>Rhabditida</taxon>
        <taxon>Rhabditina</taxon>
        <taxon>Rhabditomorpha</taxon>
        <taxon>Rhabditoidea</taxon>
        <taxon>Rhabditidae</taxon>
        <taxon>Peloderinae</taxon>
        <taxon>Caenorhabditis</taxon>
    </lineage>
</organism>
<dbReference type="WormBase" id="CBG11503a">
    <property type="protein sequence ID" value="CBP31626"/>
    <property type="gene ID" value="WBGene00032613"/>
</dbReference>
<dbReference type="InterPro" id="IPR040443">
    <property type="entry name" value="PH_15"/>
</dbReference>
<evidence type="ECO:0000259" key="2">
    <source>
        <dbReference type="Pfam" id="PF17339"/>
    </source>
</evidence>
<dbReference type="RefSeq" id="XP_045094508.1">
    <property type="nucleotide sequence ID" value="XM_045236450.1"/>
</dbReference>
<dbReference type="CTD" id="8577255"/>
<evidence type="ECO:0000313" key="4">
    <source>
        <dbReference type="Proteomes" id="UP000008549"/>
    </source>
</evidence>
<dbReference type="GeneID" id="8577255"/>
<feature type="compositionally biased region" description="Basic and acidic residues" evidence="1">
    <location>
        <begin position="214"/>
        <end position="225"/>
    </location>
</feature>
<evidence type="ECO:0000313" key="5">
    <source>
        <dbReference type="WormBase" id="CBG11503a"/>
    </source>
</evidence>
<reference evidence="3 4" key="1">
    <citation type="journal article" date="2003" name="PLoS Biol.">
        <title>The genome sequence of Caenorhabditis briggsae: a platform for comparative genomics.</title>
        <authorList>
            <person name="Stein L.D."/>
            <person name="Bao Z."/>
            <person name="Blasiar D."/>
            <person name="Blumenthal T."/>
            <person name="Brent M.R."/>
            <person name="Chen N."/>
            <person name="Chinwalla A."/>
            <person name="Clarke L."/>
            <person name="Clee C."/>
            <person name="Coghlan A."/>
            <person name="Coulson A."/>
            <person name="D'Eustachio P."/>
            <person name="Fitch D.H."/>
            <person name="Fulton L.A."/>
            <person name="Fulton R.E."/>
            <person name="Griffiths-Jones S."/>
            <person name="Harris T.W."/>
            <person name="Hillier L.W."/>
            <person name="Kamath R."/>
            <person name="Kuwabara P.E."/>
            <person name="Mardis E.R."/>
            <person name="Marra M.A."/>
            <person name="Miner T.L."/>
            <person name="Minx P."/>
            <person name="Mullikin J.C."/>
            <person name="Plumb R.W."/>
            <person name="Rogers J."/>
            <person name="Schein J.E."/>
            <person name="Sohrmann M."/>
            <person name="Spieth J."/>
            <person name="Stajich J.E."/>
            <person name="Wei C."/>
            <person name="Willey D."/>
            <person name="Wilson R.K."/>
            <person name="Durbin R."/>
            <person name="Waterston R.H."/>
        </authorList>
    </citation>
    <scope>NUCLEOTIDE SEQUENCE [LARGE SCALE GENOMIC DNA]</scope>
    <source>
        <strain evidence="3 4">AF16</strain>
    </source>
</reference>
<gene>
    <name evidence="3 5" type="ORF">CBG11503</name>
    <name evidence="3" type="ORF">CBG_11503</name>
</gene>
<feature type="domain" description="PH-15" evidence="2">
    <location>
        <begin position="11"/>
        <end position="120"/>
    </location>
</feature>
<evidence type="ECO:0000313" key="3">
    <source>
        <dbReference type="EMBL" id="CAP30465.2"/>
    </source>
</evidence>
<feature type="compositionally biased region" description="Polar residues" evidence="1">
    <location>
        <begin position="285"/>
        <end position="295"/>
    </location>
</feature>
<dbReference type="InParanoid" id="A8XCU7"/>
<dbReference type="EMBL" id="HE600908">
    <property type="protein sequence ID" value="CAP30465.2"/>
    <property type="molecule type" value="Genomic_DNA"/>
</dbReference>
<feature type="region of interest" description="Disordered" evidence="1">
    <location>
        <begin position="140"/>
        <end position="330"/>
    </location>
</feature>
<proteinExistence type="predicted"/>
<accession>A8XCU7</accession>
<evidence type="ECO:0000256" key="1">
    <source>
        <dbReference type="SAM" id="MobiDB-lite"/>
    </source>
</evidence>
<dbReference type="HOGENOM" id="CLU_872200_0_0_1"/>
<dbReference type="FunCoup" id="A8XCU7">
    <property type="interactions" value="6"/>
</dbReference>
<dbReference type="OMA" id="PDNNAYT"/>
<reference evidence="3 4" key="2">
    <citation type="journal article" date="2011" name="PLoS Genet.">
        <title>Caenorhabditis briggsae recombinant inbred line genotypes reveal inter-strain incompatibility and the evolution of recombination.</title>
        <authorList>
            <person name="Ross J.A."/>
            <person name="Koboldt D.C."/>
            <person name="Staisch J.E."/>
            <person name="Chamberlin H.M."/>
            <person name="Gupta B.P."/>
            <person name="Miller R.D."/>
            <person name="Baird S.E."/>
            <person name="Haag E.S."/>
        </authorList>
    </citation>
    <scope>NUCLEOTIDE SEQUENCE [LARGE SCALE GENOMIC DNA]</scope>
    <source>
        <strain evidence="3 4">AF16</strain>
    </source>
</reference>
<protein>
    <submittedName>
        <fullName evidence="3">Protein CBG11503</fullName>
    </submittedName>
</protein>
<dbReference type="STRING" id="6238.A8XCU7"/>
<keyword evidence="4" id="KW-1185">Reference proteome</keyword>
<dbReference type="AlphaFoldDB" id="A8XCU7"/>
<dbReference type="Proteomes" id="UP000008549">
    <property type="component" value="Unassembled WGS sequence"/>
</dbReference>
<dbReference type="Pfam" id="PF17339">
    <property type="entry name" value="PH_15"/>
    <property type="match status" value="1"/>
</dbReference>
<name>A8XCU7_CAEBR</name>
<dbReference type="KEGG" id="cbr:CBG_11503"/>
<dbReference type="eggNOG" id="ENOG502T3BN">
    <property type="taxonomic scope" value="Eukaryota"/>
</dbReference>
<feature type="compositionally biased region" description="Basic and acidic residues" evidence="1">
    <location>
        <begin position="174"/>
        <end position="185"/>
    </location>
</feature>